<comment type="caution">
    <text evidence="3">The sequence shown here is derived from an EMBL/GenBank/DDBJ whole genome shotgun (WGS) entry which is preliminary data.</text>
</comment>
<reference evidence="3 4" key="1">
    <citation type="submission" date="2018-02" db="EMBL/GenBank/DDBJ databases">
        <title>Draft genome of wild Prunus yedoensis var. nudiflora.</title>
        <authorList>
            <person name="Baek S."/>
            <person name="Kim J.-H."/>
            <person name="Choi K."/>
            <person name="Kim G.-B."/>
            <person name="Cho A."/>
            <person name="Jang H."/>
            <person name="Shin C.-H."/>
            <person name="Yu H.-J."/>
            <person name="Mun J.-H."/>
        </authorList>
    </citation>
    <scope>NUCLEOTIDE SEQUENCE [LARGE SCALE GENOMIC DNA]</scope>
    <source>
        <strain evidence="4">cv. Jeju island</strain>
        <tissue evidence="3">Leaf</tissue>
    </source>
</reference>
<dbReference type="Pfam" id="PF01535">
    <property type="entry name" value="PPR"/>
    <property type="match status" value="1"/>
</dbReference>
<dbReference type="Pfam" id="PF13041">
    <property type="entry name" value="PPR_2"/>
    <property type="match status" value="1"/>
</dbReference>
<dbReference type="InterPro" id="IPR002885">
    <property type="entry name" value="PPR_rpt"/>
</dbReference>
<dbReference type="STRING" id="2094558.A0A314UGJ1"/>
<organism evidence="3 4">
    <name type="scientific">Prunus yedoensis var. nudiflora</name>
    <dbReference type="NCBI Taxonomy" id="2094558"/>
    <lineage>
        <taxon>Eukaryota</taxon>
        <taxon>Viridiplantae</taxon>
        <taxon>Streptophyta</taxon>
        <taxon>Embryophyta</taxon>
        <taxon>Tracheophyta</taxon>
        <taxon>Spermatophyta</taxon>
        <taxon>Magnoliopsida</taxon>
        <taxon>eudicotyledons</taxon>
        <taxon>Gunneridae</taxon>
        <taxon>Pentapetalae</taxon>
        <taxon>rosids</taxon>
        <taxon>fabids</taxon>
        <taxon>Rosales</taxon>
        <taxon>Rosaceae</taxon>
        <taxon>Amygdaloideae</taxon>
        <taxon>Amygdaleae</taxon>
        <taxon>Prunus</taxon>
    </lineage>
</organism>
<evidence type="ECO:0000256" key="1">
    <source>
        <dbReference type="ARBA" id="ARBA00022737"/>
    </source>
</evidence>
<keyword evidence="1" id="KW-0677">Repeat</keyword>
<dbReference type="Proteomes" id="UP000250321">
    <property type="component" value="Unassembled WGS sequence"/>
</dbReference>
<evidence type="ECO:0000313" key="4">
    <source>
        <dbReference type="Proteomes" id="UP000250321"/>
    </source>
</evidence>
<feature type="repeat" description="PPR" evidence="2">
    <location>
        <begin position="151"/>
        <end position="185"/>
    </location>
</feature>
<proteinExistence type="predicted"/>
<dbReference type="GO" id="GO:0003723">
    <property type="term" value="F:RNA binding"/>
    <property type="evidence" value="ECO:0007669"/>
    <property type="project" value="InterPro"/>
</dbReference>
<dbReference type="InterPro" id="IPR046960">
    <property type="entry name" value="PPR_At4g14850-like_plant"/>
</dbReference>
<evidence type="ECO:0000313" key="3">
    <source>
        <dbReference type="EMBL" id="PQM35554.1"/>
    </source>
</evidence>
<dbReference type="GO" id="GO:0009451">
    <property type="term" value="P:RNA modification"/>
    <property type="evidence" value="ECO:0007669"/>
    <property type="project" value="InterPro"/>
</dbReference>
<dbReference type="AlphaFoldDB" id="A0A314UGJ1"/>
<dbReference type="Gene3D" id="1.25.40.10">
    <property type="entry name" value="Tetratricopeptide repeat domain"/>
    <property type="match status" value="2"/>
</dbReference>
<dbReference type="OrthoDB" id="879807at2759"/>
<dbReference type="InterPro" id="IPR011990">
    <property type="entry name" value="TPR-like_helical_dom_sf"/>
</dbReference>
<sequence length="191" mass="21339">MLMCKITLLHLCHCAPPAFEPASLSSAFSYPPLSFTQQAHAQVLTYGLQQNPFLATNLISAYDLCGNPTKSKLVFHSIELKSVYLWNSLINGYVRNFVYNEAFELFEKLCNCNVLPDDYTLATVAKFSGKVHLVARKSVHGKSIRVGYVLHTVVANSLMPMYCKCGNFGECRKVFEEMAQRNVGSWNAITA</sequence>
<dbReference type="PANTHER" id="PTHR47926">
    <property type="entry name" value="PENTATRICOPEPTIDE REPEAT-CONTAINING PROTEIN"/>
    <property type="match status" value="1"/>
</dbReference>
<name>A0A314UGJ1_PRUYE</name>
<keyword evidence="4" id="KW-1185">Reference proteome</keyword>
<feature type="repeat" description="PPR" evidence="2">
    <location>
        <begin position="82"/>
        <end position="116"/>
    </location>
</feature>
<dbReference type="NCBIfam" id="TIGR00756">
    <property type="entry name" value="PPR"/>
    <property type="match status" value="2"/>
</dbReference>
<dbReference type="EMBL" id="PJQY01003661">
    <property type="protein sequence ID" value="PQM35554.1"/>
    <property type="molecule type" value="Genomic_DNA"/>
</dbReference>
<protein>
    <submittedName>
        <fullName evidence="3">Pentatricopeptide repeat-containing protein</fullName>
    </submittedName>
</protein>
<dbReference type="PROSITE" id="PS51375">
    <property type="entry name" value="PPR"/>
    <property type="match status" value="2"/>
</dbReference>
<gene>
    <name evidence="3" type="ORF">Pyn_18997</name>
</gene>
<accession>A0A314UGJ1</accession>
<evidence type="ECO:0000256" key="2">
    <source>
        <dbReference type="PROSITE-ProRule" id="PRU00708"/>
    </source>
</evidence>